<protein>
    <submittedName>
        <fullName evidence="7">AI-2E family transporter</fullName>
    </submittedName>
</protein>
<keyword evidence="8" id="KW-1185">Reference proteome</keyword>
<keyword evidence="5 6" id="KW-0472">Membrane</keyword>
<feature type="transmembrane region" description="Helical" evidence="6">
    <location>
        <begin position="195"/>
        <end position="219"/>
    </location>
</feature>
<evidence type="ECO:0000256" key="5">
    <source>
        <dbReference type="ARBA" id="ARBA00023136"/>
    </source>
</evidence>
<keyword evidence="4 6" id="KW-1133">Transmembrane helix</keyword>
<comment type="caution">
    <text evidence="7">The sequence shown here is derived from an EMBL/GenBank/DDBJ whole genome shotgun (WGS) entry which is preliminary data.</text>
</comment>
<dbReference type="InterPro" id="IPR002549">
    <property type="entry name" value="AI-2E-like"/>
</dbReference>
<evidence type="ECO:0000256" key="4">
    <source>
        <dbReference type="ARBA" id="ARBA00022989"/>
    </source>
</evidence>
<feature type="transmembrane region" description="Helical" evidence="6">
    <location>
        <begin position="297"/>
        <end position="321"/>
    </location>
</feature>
<evidence type="ECO:0000256" key="2">
    <source>
        <dbReference type="ARBA" id="ARBA00009773"/>
    </source>
</evidence>
<comment type="subcellular location">
    <subcellularLocation>
        <location evidence="1">Membrane</location>
        <topology evidence="1">Multi-pass membrane protein</topology>
    </subcellularLocation>
</comment>
<organism evidence="7 8">
    <name type="scientific">Natrinema salsiterrestre</name>
    <dbReference type="NCBI Taxonomy" id="2950540"/>
    <lineage>
        <taxon>Archaea</taxon>
        <taxon>Methanobacteriati</taxon>
        <taxon>Methanobacteriota</taxon>
        <taxon>Stenosarchaea group</taxon>
        <taxon>Halobacteria</taxon>
        <taxon>Halobacteriales</taxon>
        <taxon>Natrialbaceae</taxon>
        <taxon>Natrinema</taxon>
    </lineage>
</organism>
<dbReference type="GO" id="GO:0016020">
    <property type="term" value="C:membrane"/>
    <property type="evidence" value="ECO:0007669"/>
    <property type="project" value="UniProtKB-SubCell"/>
</dbReference>
<dbReference type="RefSeq" id="WP_277524776.1">
    <property type="nucleotide sequence ID" value="NZ_JAMQOT010000013.1"/>
</dbReference>
<accession>A0A9Q4L784</accession>
<dbReference type="EMBL" id="JAMQOT010000013">
    <property type="protein sequence ID" value="MDF9748213.1"/>
    <property type="molecule type" value="Genomic_DNA"/>
</dbReference>
<feature type="transmembrane region" description="Helical" evidence="6">
    <location>
        <begin position="12"/>
        <end position="45"/>
    </location>
</feature>
<evidence type="ECO:0000256" key="3">
    <source>
        <dbReference type="ARBA" id="ARBA00022692"/>
    </source>
</evidence>
<dbReference type="Pfam" id="PF01594">
    <property type="entry name" value="AI-2E_transport"/>
    <property type="match status" value="1"/>
</dbReference>
<feature type="transmembrane region" description="Helical" evidence="6">
    <location>
        <begin position="135"/>
        <end position="164"/>
    </location>
</feature>
<evidence type="ECO:0000256" key="6">
    <source>
        <dbReference type="SAM" id="Phobius"/>
    </source>
</evidence>
<dbReference type="Proteomes" id="UP001154061">
    <property type="component" value="Unassembled WGS sequence"/>
</dbReference>
<comment type="similarity">
    <text evidence="2">Belongs to the autoinducer-2 exporter (AI-2E) (TC 2.A.86) family.</text>
</comment>
<feature type="transmembrane region" description="Helical" evidence="6">
    <location>
        <begin position="255"/>
        <end position="276"/>
    </location>
</feature>
<feature type="transmembrane region" description="Helical" evidence="6">
    <location>
        <begin position="226"/>
        <end position="249"/>
    </location>
</feature>
<keyword evidence="3 6" id="KW-0812">Transmembrane</keyword>
<reference evidence="7" key="1">
    <citation type="submission" date="2022-06" db="EMBL/GenBank/DDBJ databases">
        <title>Natrinema sp. a new haloarchaeum isolate from saline soil.</title>
        <authorList>
            <person name="Strakova D."/>
            <person name="Galisteo C."/>
            <person name="Sanchez-Porro C."/>
            <person name="Ventosa A."/>
        </authorList>
    </citation>
    <scope>NUCLEOTIDE SEQUENCE</scope>
    <source>
        <strain evidence="7">S1CR25-10</strain>
    </source>
</reference>
<gene>
    <name evidence="7" type="ORF">NDI89_21825</name>
</gene>
<evidence type="ECO:0000313" key="7">
    <source>
        <dbReference type="EMBL" id="MDF9748213.1"/>
    </source>
</evidence>
<feature type="transmembrane region" description="Helical" evidence="6">
    <location>
        <begin position="57"/>
        <end position="85"/>
    </location>
</feature>
<name>A0A9Q4L784_9EURY</name>
<dbReference type="AlphaFoldDB" id="A0A9Q4L784"/>
<evidence type="ECO:0000256" key="1">
    <source>
        <dbReference type="ARBA" id="ARBA00004141"/>
    </source>
</evidence>
<proteinExistence type="inferred from homology"/>
<evidence type="ECO:0000313" key="8">
    <source>
        <dbReference type="Proteomes" id="UP001154061"/>
    </source>
</evidence>
<dbReference type="PANTHER" id="PTHR21716:SF4">
    <property type="entry name" value="TRANSMEMBRANE PROTEIN 245"/>
    <property type="match status" value="1"/>
</dbReference>
<sequence length="342" mass="35777">MTEDDDLSSTTFLRLLLVVLGTLSVVLVLPFFQPVLAGALLAYLVAPINGRLSQRLGATLGAVVTILVTVIVVLVPLLLILAVAVDQAVSMASGAELPDIAAVETIVQEQLGPDADLQRLLEPLSGAVETGLRGVLGGVIGIVGGIPSFVVGVVIFLFTFYYLLRDGDAFVAWLRTAAPLESDVMDELIERTDDLLWAAVVGNVIVAGLQAILTVLAFVVIGFENIIFWGVVTFILSLLPLIGASIIWIPAVGYLVISGNIPVAVGLLIYGSVVVSGSDNFVRPLAMQRGARLNSGLLVLGIFGGVAVFGFLGLFIGPVILGLSKAVVDLLVEIRGTSGEIR</sequence>
<dbReference type="PANTHER" id="PTHR21716">
    <property type="entry name" value="TRANSMEMBRANE PROTEIN"/>
    <property type="match status" value="1"/>
</dbReference>